<feature type="region of interest" description="Disordered" evidence="1">
    <location>
        <begin position="1"/>
        <end position="74"/>
    </location>
</feature>
<comment type="caution">
    <text evidence="2">The sequence shown here is derived from an EMBL/GenBank/DDBJ whole genome shotgun (WGS) entry which is preliminary data.</text>
</comment>
<feature type="compositionally biased region" description="Basic and acidic residues" evidence="1">
    <location>
        <begin position="203"/>
        <end position="219"/>
    </location>
</feature>
<sequence length="311" mass="33194">MPPKRSKLPRAARNPPSPPPQLSKPCQAAKGSKRPLAPDAALSARPPHRAKRVKANEVAPLPLQSDPPPQRLHPETLQPLAAAGEFRLSQEEVALVLSSGSPAPVPQDEKVFVAWISVRDGFRFETVRWWRGWCLLEYEERVVGRVDDLEGVGGFGRDGRSARRVEVVANGRGTISSRIVGGDGDEGVGRGETSPGGSGLDGEAARDDASGGARDHAADEAADDAPTNAEDEEHCNDRATARPPSDLIPPTKSNPVQPFEPRELRPRNTAKPPSSSARATARTPAPARNYRTPSATRKRKRSATPGSVAAS</sequence>
<proteinExistence type="predicted"/>
<dbReference type="EMBL" id="RIBY02001434">
    <property type="protein sequence ID" value="KAH9828994.1"/>
    <property type="molecule type" value="Genomic_DNA"/>
</dbReference>
<gene>
    <name evidence="2" type="ORF">Tdes44962_MAKER09198</name>
</gene>
<evidence type="ECO:0000313" key="2">
    <source>
        <dbReference type="EMBL" id="KAH9828994.1"/>
    </source>
</evidence>
<accession>A0A9W7W393</accession>
<dbReference type="Proteomes" id="UP001138500">
    <property type="component" value="Unassembled WGS sequence"/>
</dbReference>
<keyword evidence="3" id="KW-1185">Reference proteome</keyword>
<organism evidence="2 3">
    <name type="scientific">Teratosphaeria destructans</name>
    <dbReference type="NCBI Taxonomy" id="418781"/>
    <lineage>
        <taxon>Eukaryota</taxon>
        <taxon>Fungi</taxon>
        <taxon>Dikarya</taxon>
        <taxon>Ascomycota</taxon>
        <taxon>Pezizomycotina</taxon>
        <taxon>Dothideomycetes</taxon>
        <taxon>Dothideomycetidae</taxon>
        <taxon>Mycosphaerellales</taxon>
        <taxon>Teratosphaeriaceae</taxon>
        <taxon>Teratosphaeria</taxon>
    </lineage>
</organism>
<protein>
    <submittedName>
        <fullName evidence="2">Uncharacterized protein</fullName>
    </submittedName>
</protein>
<evidence type="ECO:0000313" key="3">
    <source>
        <dbReference type="Proteomes" id="UP001138500"/>
    </source>
</evidence>
<feature type="region of interest" description="Disordered" evidence="1">
    <location>
        <begin position="175"/>
        <end position="311"/>
    </location>
</feature>
<evidence type="ECO:0000256" key="1">
    <source>
        <dbReference type="SAM" id="MobiDB-lite"/>
    </source>
</evidence>
<reference evidence="2 3" key="1">
    <citation type="journal article" date="2018" name="IMA Fungus">
        <title>IMA Genome-F 10: Nine draft genome sequences of Claviceps purpurea s.lat., including C. arundinis, C. humidiphila, and C. cf. spartinae, pseudomolecules for the pitch canker pathogen Fusarium circinatum, draft genome of Davidsoniella eucalypti, Grosmannia galeiformis, Quambalaria eucalypti, and Teratosphaeria destructans.</title>
        <authorList>
            <person name="Wingfield B.D."/>
            <person name="Liu M."/>
            <person name="Nguyen H.D."/>
            <person name="Lane F.A."/>
            <person name="Morgan S.W."/>
            <person name="De Vos L."/>
            <person name="Wilken P.M."/>
            <person name="Duong T.A."/>
            <person name="Aylward J."/>
            <person name="Coetzee M.P."/>
            <person name="Dadej K."/>
            <person name="De Beer Z.W."/>
            <person name="Findlay W."/>
            <person name="Havenga M."/>
            <person name="Kolarik M."/>
            <person name="Menzies J.G."/>
            <person name="Naidoo K."/>
            <person name="Pochopski O."/>
            <person name="Shoukouhi P."/>
            <person name="Santana Q.C."/>
            <person name="Seifert K.A."/>
            <person name="Soal N."/>
            <person name="Steenkamp E.T."/>
            <person name="Tatham C.T."/>
            <person name="van der Nest M.A."/>
            <person name="Wingfield M.J."/>
        </authorList>
    </citation>
    <scope>NUCLEOTIDE SEQUENCE [LARGE SCALE GENOMIC DNA]</scope>
    <source>
        <strain evidence="2">CMW44962</strain>
    </source>
</reference>
<name>A0A9W7W393_9PEZI</name>
<feature type="compositionally biased region" description="Low complexity" evidence="1">
    <location>
        <begin position="269"/>
        <end position="288"/>
    </location>
</feature>
<reference evidence="2 3" key="2">
    <citation type="journal article" date="2021" name="Curr. Genet.">
        <title>Genetic response to nitrogen starvation in the aggressive Eucalyptus foliar pathogen Teratosphaeria destructans.</title>
        <authorList>
            <person name="Havenga M."/>
            <person name="Wingfield B.D."/>
            <person name="Wingfield M.J."/>
            <person name="Dreyer L.L."/>
            <person name="Roets F."/>
            <person name="Aylward J."/>
        </authorList>
    </citation>
    <scope>NUCLEOTIDE SEQUENCE [LARGE SCALE GENOMIC DNA]</scope>
    <source>
        <strain evidence="2">CMW44962</strain>
    </source>
</reference>
<dbReference type="OrthoDB" id="10607120at2759"/>
<dbReference type="AlphaFoldDB" id="A0A9W7W393"/>
<feature type="compositionally biased region" description="Basic residues" evidence="1">
    <location>
        <begin position="1"/>
        <end position="10"/>
    </location>
</feature>